<reference evidence="2" key="1">
    <citation type="journal article" date="2014" name="Int. J. Syst. Evol. Microbiol.">
        <title>Complete genome sequence of Corynebacterium casei LMG S-19264T (=DSM 44701T), isolated from a smear-ripened cheese.</title>
        <authorList>
            <consortium name="US DOE Joint Genome Institute (JGI-PGF)"/>
            <person name="Walter F."/>
            <person name="Albersmeier A."/>
            <person name="Kalinowski J."/>
            <person name="Ruckert C."/>
        </authorList>
    </citation>
    <scope>NUCLEOTIDE SEQUENCE</scope>
    <source>
        <strain evidence="2">CGMCC 1.15179</strain>
    </source>
</reference>
<evidence type="ECO:0000313" key="3">
    <source>
        <dbReference type="Proteomes" id="UP000625210"/>
    </source>
</evidence>
<accession>A0A8J2VED4</accession>
<name>A0A8J2VED4_9BACL</name>
<evidence type="ECO:0000256" key="1">
    <source>
        <dbReference type="SAM" id="Phobius"/>
    </source>
</evidence>
<keyword evidence="3" id="KW-1185">Reference proteome</keyword>
<reference evidence="2" key="2">
    <citation type="submission" date="2020-09" db="EMBL/GenBank/DDBJ databases">
        <authorList>
            <person name="Sun Q."/>
            <person name="Zhou Y."/>
        </authorList>
    </citation>
    <scope>NUCLEOTIDE SEQUENCE</scope>
    <source>
        <strain evidence="2">CGMCC 1.15179</strain>
    </source>
</reference>
<dbReference type="AlphaFoldDB" id="A0A8J2VED4"/>
<feature type="transmembrane region" description="Helical" evidence="1">
    <location>
        <begin position="6"/>
        <end position="23"/>
    </location>
</feature>
<sequence length="104" mass="12054">MEFSSPFLWTSWVLAVYLLIGLWQAKRILQHIEEAVKEYEAGNAGDAERRLVHHFQLMESQLSAMFKNPLAFFYLLVAVIWLPVMVYSYLEEPQESSSGDTDQP</sequence>
<comment type="caution">
    <text evidence="2">The sequence shown here is derived from an EMBL/GenBank/DDBJ whole genome shotgun (WGS) entry which is preliminary data.</text>
</comment>
<keyword evidence="1" id="KW-1133">Transmembrane helix</keyword>
<evidence type="ECO:0000313" key="2">
    <source>
        <dbReference type="EMBL" id="GGE08515.1"/>
    </source>
</evidence>
<organism evidence="2 3">
    <name type="scientific">Marinithermofilum abyssi</name>
    <dbReference type="NCBI Taxonomy" id="1571185"/>
    <lineage>
        <taxon>Bacteria</taxon>
        <taxon>Bacillati</taxon>
        <taxon>Bacillota</taxon>
        <taxon>Bacilli</taxon>
        <taxon>Bacillales</taxon>
        <taxon>Thermoactinomycetaceae</taxon>
        <taxon>Marinithermofilum</taxon>
    </lineage>
</organism>
<gene>
    <name evidence="2" type="ORF">GCM10011571_07270</name>
</gene>
<dbReference type="RefSeq" id="WP_188646535.1">
    <property type="nucleotide sequence ID" value="NZ_BMHQ01000002.1"/>
</dbReference>
<keyword evidence="1" id="KW-0812">Transmembrane</keyword>
<protein>
    <submittedName>
        <fullName evidence="2">Uncharacterized protein</fullName>
    </submittedName>
</protein>
<feature type="transmembrane region" description="Helical" evidence="1">
    <location>
        <begin position="70"/>
        <end position="90"/>
    </location>
</feature>
<proteinExistence type="predicted"/>
<dbReference type="Proteomes" id="UP000625210">
    <property type="component" value="Unassembled WGS sequence"/>
</dbReference>
<keyword evidence="1" id="KW-0472">Membrane</keyword>
<dbReference type="EMBL" id="BMHQ01000002">
    <property type="protein sequence ID" value="GGE08515.1"/>
    <property type="molecule type" value="Genomic_DNA"/>
</dbReference>